<comment type="subcellular location">
    <subcellularLocation>
        <location evidence="1 7">Cell membrane</location>
        <topology evidence="1 7">Multi-pass membrane protein</topology>
    </subcellularLocation>
</comment>
<dbReference type="SUPFAM" id="SSF161098">
    <property type="entry name" value="MetI-like"/>
    <property type="match status" value="1"/>
</dbReference>
<evidence type="ECO:0000256" key="5">
    <source>
        <dbReference type="ARBA" id="ARBA00022989"/>
    </source>
</evidence>
<evidence type="ECO:0000256" key="1">
    <source>
        <dbReference type="ARBA" id="ARBA00004651"/>
    </source>
</evidence>
<evidence type="ECO:0000256" key="7">
    <source>
        <dbReference type="RuleBase" id="RU363032"/>
    </source>
</evidence>
<dbReference type="GO" id="GO:0005886">
    <property type="term" value="C:plasma membrane"/>
    <property type="evidence" value="ECO:0007669"/>
    <property type="project" value="UniProtKB-SubCell"/>
</dbReference>
<feature type="transmembrane region" description="Helical" evidence="7">
    <location>
        <begin position="211"/>
        <end position="237"/>
    </location>
</feature>
<reference evidence="9 10" key="1">
    <citation type="submission" date="2019-09" db="EMBL/GenBank/DDBJ databases">
        <title>Genome sequence of Rhodovastum atsumiense, a diverse member of the Acetobacteraceae family of non-sulfur purple photosynthetic bacteria.</title>
        <authorList>
            <person name="Meyer T."/>
            <person name="Kyndt J."/>
        </authorList>
    </citation>
    <scope>NUCLEOTIDE SEQUENCE [LARGE SCALE GENOMIC DNA]</scope>
    <source>
        <strain evidence="9 10">DSM 21279</strain>
    </source>
</reference>
<evidence type="ECO:0000313" key="10">
    <source>
        <dbReference type="Proteomes" id="UP000325255"/>
    </source>
</evidence>
<keyword evidence="5 7" id="KW-1133">Transmembrane helix</keyword>
<evidence type="ECO:0000256" key="4">
    <source>
        <dbReference type="ARBA" id="ARBA00022692"/>
    </source>
</evidence>
<dbReference type="Proteomes" id="UP000325255">
    <property type="component" value="Unassembled WGS sequence"/>
</dbReference>
<accession>A0A5M6IQY7</accession>
<feature type="transmembrane region" description="Helical" evidence="7">
    <location>
        <begin position="139"/>
        <end position="163"/>
    </location>
</feature>
<dbReference type="AlphaFoldDB" id="A0A5M6IQY7"/>
<dbReference type="GO" id="GO:0055085">
    <property type="term" value="P:transmembrane transport"/>
    <property type="evidence" value="ECO:0007669"/>
    <property type="project" value="InterPro"/>
</dbReference>
<sequence>MSGSLAILHGVVVPRLRTTIAITGSVPISVYAAAAVVAFFLVAALAPSLLQTHGAFRLDLGATLQPPSFAHLLGTDQAGRDLYSRIIKGTGQSLSIGLGATAVSMTIAILLGVAAGLAGRLADTAISRCLDVLLSFPTLFLALLLVAVFGTSVTTQMLAVGIGTAPGYARMIRGQVLAVRGSGYVEAAVALGHPYHRIVRRHIFPNAMRPLVVMMTLGVGQAIIWASGLAFLGLGVAPPSPEWGALLDAGRAYVTRAWWLELMPGLAIVAFALSVTVIGRHLQDRLEGKVSLA</sequence>
<feature type="domain" description="ABC transmembrane type-1" evidence="8">
    <location>
        <begin position="90"/>
        <end position="279"/>
    </location>
</feature>
<dbReference type="CDD" id="cd06261">
    <property type="entry name" value="TM_PBP2"/>
    <property type="match status" value="1"/>
</dbReference>
<feature type="transmembrane region" description="Helical" evidence="7">
    <location>
        <begin position="94"/>
        <end position="119"/>
    </location>
</feature>
<protein>
    <submittedName>
        <fullName evidence="9">ABC transporter permease</fullName>
    </submittedName>
</protein>
<dbReference type="PROSITE" id="PS50928">
    <property type="entry name" value="ABC_TM1"/>
    <property type="match status" value="1"/>
</dbReference>
<dbReference type="Pfam" id="PF00528">
    <property type="entry name" value="BPD_transp_1"/>
    <property type="match status" value="1"/>
</dbReference>
<keyword evidence="6 7" id="KW-0472">Membrane</keyword>
<evidence type="ECO:0000259" key="8">
    <source>
        <dbReference type="PROSITE" id="PS50928"/>
    </source>
</evidence>
<name>A0A5M6IQY7_9PROT</name>
<dbReference type="RefSeq" id="WP_150043054.1">
    <property type="nucleotide sequence ID" value="NZ_OW485601.1"/>
</dbReference>
<gene>
    <name evidence="9" type="ORF">F1189_22100</name>
</gene>
<dbReference type="PANTHER" id="PTHR43386:SF25">
    <property type="entry name" value="PEPTIDE ABC TRANSPORTER PERMEASE PROTEIN"/>
    <property type="match status" value="1"/>
</dbReference>
<keyword evidence="4 7" id="KW-0812">Transmembrane</keyword>
<feature type="transmembrane region" description="Helical" evidence="7">
    <location>
        <begin position="257"/>
        <end position="279"/>
    </location>
</feature>
<comment type="caution">
    <text evidence="9">The sequence shown here is derived from an EMBL/GenBank/DDBJ whole genome shotgun (WGS) entry which is preliminary data.</text>
</comment>
<organism evidence="9 10">
    <name type="scientific">Rhodovastum atsumiense</name>
    <dbReference type="NCBI Taxonomy" id="504468"/>
    <lineage>
        <taxon>Bacteria</taxon>
        <taxon>Pseudomonadati</taxon>
        <taxon>Pseudomonadota</taxon>
        <taxon>Alphaproteobacteria</taxon>
        <taxon>Acetobacterales</taxon>
        <taxon>Acetobacteraceae</taxon>
        <taxon>Rhodovastum</taxon>
    </lineage>
</organism>
<dbReference type="Gene3D" id="1.10.3720.10">
    <property type="entry name" value="MetI-like"/>
    <property type="match status" value="1"/>
</dbReference>
<dbReference type="InterPro" id="IPR050366">
    <property type="entry name" value="BP-dependent_transpt_permease"/>
</dbReference>
<dbReference type="InterPro" id="IPR035906">
    <property type="entry name" value="MetI-like_sf"/>
</dbReference>
<evidence type="ECO:0000256" key="2">
    <source>
        <dbReference type="ARBA" id="ARBA00022448"/>
    </source>
</evidence>
<proteinExistence type="inferred from homology"/>
<feature type="transmembrane region" description="Helical" evidence="7">
    <location>
        <begin position="28"/>
        <end position="50"/>
    </location>
</feature>
<evidence type="ECO:0000256" key="3">
    <source>
        <dbReference type="ARBA" id="ARBA00022475"/>
    </source>
</evidence>
<dbReference type="OrthoDB" id="9774870at2"/>
<keyword evidence="10" id="KW-1185">Reference proteome</keyword>
<comment type="similarity">
    <text evidence="7">Belongs to the binding-protein-dependent transport system permease family.</text>
</comment>
<dbReference type="EMBL" id="VWPK01000042">
    <property type="protein sequence ID" value="KAA5609885.1"/>
    <property type="molecule type" value="Genomic_DNA"/>
</dbReference>
<keyword evidence="2 7" id="KW-0813">Transport</keyword>
<keyword evidence="3" id="KW-1003">Cell membrane</keyword>
<dbReference type="InterPro" id="IPR000515">
    <property type="entry name" value="MetI-like"/>
</dbReference>
<dbReference type="PANTHER" id="PTHR43386">
    <property type="entry name" value="OLIGOPEPTIDE TRANSPORT SYSTEM PERMEASE PROTEIN APPC"/>
    <property type="match status" value="1"/>
</dbReference>
<evidence type="ECO:0000313" key="9">
    <source>
        <dbReference type="EMBL" id="KAA5609885.1"/>
    </source>
</evidence>
<evidence type="ECO:0000256" key="6">
    <source>
        <dbReference type="ARBA" id="ARBA00023136"/>
    </source>
</evidence>